<evidence type="ECO:0000313" key="1">
    <source>
        <dbReference type="EMBL" id="SDV16520.1"/>
    </source>
</evidence>
<dbReference type="RefSeq" id="WP_231980887.1">
    <property type="nucleotide sequence ID" value="NZ_BAAAEG010000001.1"/>
</dbReference>
<keyword evidence="2" id="KW-1185">Reference proteome</keyword>
<dbReference type="AlphaFoldDB" id="A0AAE8HHW7"/>
<proteinExistence type="predicted"/>
<dbReference type="Proteomes" id="UP000182085">
    <property type="component" value="Chromosome I"/>
</dbReference>
<evidence type="ECO:0000313" key="2">
    <source>
        <dbReference type="Proteomes" id="UP000182085"/>
    </source>
</evidence>
<dbReference type="EMBL" id="LT629801">
    <property type="protein sequence ID" value="SDV16520.1"/>
    <property type="molecule type" value="Genomic_DNA"/>
</dbReference>
<reference evidence="1 2" key="1">
    <citation type="submission" date="2016-10" db="EMBL/GenBank/DDBJ databases">
        <authorList>
            <person name="Varghese N."/>
            <person name="Submissions S."/>
        </authorList>
    </citation>
    <scope>NUCLEOTIDE SEQUENCE [LARGE SCALE GENOMIC DNA]</scope>
    <source>
        <strain evidence="1 2">BS2777</strain>
    </source>
</reference>
<name>A0AAE8HHW7_9PSED</name>
<protein>
    <submittedName>
        <fullName evidence="1">Uncharacterized protein</fullName>
    </submittedName>
</protein>
<gene>
    <name evidence="1" type="ORF">SAMN04490209_5544</name>
</gene>
<sequence length="241" mass="27029">MSFPFIEHVVWLHRDAAEWAARARWRGAPVWHAQCQGTPLAACAELLEQAPRGRVKFLDRATVLLGFPHVHYLMLPWQPEVYSPQDWQGLAEAMFSRQANIDAEHWQVQVADSPFGQPRLAVATPRELLLDLRELFKLNRLPLVTCTPLLTAVAQQYWRHLPDDCVVAVPEAGSLSCVYRHLGIIDQVCVIPTQPGSTLSDNLFTADLLVERHAPATLVVSNAPAEHRLGPVHPWLEEAPS</sequence>
<accession>A0AAE8HHW7</accession>
<organism evidence="1 2">
    <name type="scientific">Pseudomonas rhodesiae</name>
    <dbReference type="NCBI Taxonomy" id="76760"/>
    <lineage>
        <taxon>Bacteria</taxon>
        <taxon>Pseudomonadati</taxon>
        <taxon>Pseudomonadota</taxon>
        <taxon>Gammaproteobacteria</taxon>
        <taxon>Pseudomonadales</taxon>
        <taxon>Pseudomonadaceae</taxon>
        <taxon>Pseudomonas</taxon>
    </lineage>
</organism>